<feature type="compositionally biased region" description="Low complexity" evidence="1">
    <location>
        <begin position="931"/>
        <end position="940"/>
    </location>
</feature>
<feature type="compositionally biased region" description="Basic and acidic residues" evidence="1">
    <location>
        <begin position="963"/>
        <end position="985"/>
    </location>
</feature>
<feature type="compositionally biased region" description="Basic and acidic residues" evidence="1">
    <location>
        <begin position="777"/>
        <end position="899"/>
    </location>
</feature>
<feature type="region of interest" description="Disordered" evidence="1">
    <location>
        <begin position="738"/>
        <end position="1002"/>
    </location>
</feature>
<proteinExistence type="predicted"/>
<evidence type="ECO:0000313" key="3">
    <source>
        <dbReference type="EMBL" id="CAL4800904.1"/>
    </source>
</evidence>
<feature type="compositionally biased region" description="Low complexity" evidence="1">
    <location>
        <begin position="761"/>
        <end position="772"/>
    </location>
</feature>
<comment type="caution">
    <text evidence="2">The sequence shown here is derived from an EMBL/GenBank/DDBJ whole genome shotgun (WGS) entry which is preliminary data.</text>
</comment>
<evidence type="ECO:0000256" key="1">
    <source>
        <dbReference type="SAM" id="MobiDB-lite"/>
    </source>
</evidence>
<feature type="compositionally biased region" description="Polar residues" evidence="1">
    <location>
        <begin position="278"/>
        <end position="291"/>
    </location>
</feature>
<dbReference type="EMBL" id="CAMXCT010005924">
    <property type="protein sequence ID" value="CAI4013592.1"/>
    <property type="molecule type" value="Genomic_DNA"/>
</dbReference>
<feature type="region of interest" description="Disordered" evidence="1">
    <location>
        <begin position="262"/>
        <end position="297"/>
    </location>
</feature>
<sequence length="1023" mass="111631">MQGAGLLPAASEQPQAQIAATEQARAQMQQWARFPLYLTQDVWNILQGSSERQLRKVECVTSHLVTLGLRNPSERTMATVAAVIAQCDGQNMEDPDTAKQVALLSTVKSVMKTHIIRARQLGTPIGGGYLQELPVTWEQLPGEMRERFFPTGLVQPPIDLNIAWRSGNAWPMRSTHRSRQLQGGHTDLISSQAGYAAAIAQQAAVTTAQALLALVNPGAVGRCSEVQLPGFQQFQPGNREMPVSRRDESLRLMLEQANAAPAAASSSSVPAAPASMSQQLALTNGEPSQSVGAVATPAAPSAVQPAVDSQPEGSAAMEAAEAAQVEASLAILANAHYNETLPSVLSPPEEASACKRPAGKSAVSVKKIMKRPAAAAMLASSSEKRIYQKPAAASSSIGPKKRPAAKTDQEKKITRAKAYELRPTGCARCRHQRGCCPSCWKKKGMRDETGDFVQVQWQQRGMGTGRMIMKTLPALWRDSKDEKLEVLSVTSESPKQRRTTPVERLPLKKEQQVVAEMIFATLEALRGEKGRSMSAESRNERIQSLEDVSLDISDACLSSADLMKIKVVVEKVMASTSSEEPDHRPRGPDDAEEALQAERGDAGLPDAPQAERGDAGLDDAPKAERGDAGLDDAPKEERSDAAPLAKAEGDSALPEVAAGDKTAPHGGEGGESRKNRRGGWRTKSNVDRQPCSICWTKVSNTEQGLTQHQQSKYCLTWRYRNEGHSKWEAAAMAERQLAQGLPLPPPVPPERSRSRTRRASRSPLARARSSGRNTARRRGEARERALEEAEEEAWRRRERRRQEEEEARLRATEEEAYEREARRKDKARARAMEEEEELARQDRRERKVRARAMEEEELRRQEREGRKQREDRTRAVEEDEACRDRLVRERAGADSKEKPMVPVSKETTAAAAKAGTGRGKEPAAAPDKESSSYSYYTSSSEEQDGNTEAAPAPAAESNQAAAKQKEKASVADAKKAQAAPKKKDAAFAPAEPKQAAAAPTLPGIEFVDRLLQTAIREGLQGLK</sequence>
<gene>
    <name evidence="2" type="ORF">C1SCF055_LOCUS38549</name>
</gene>
<reference evidence="3 4" key="2">
    <citation type="submission" date="2024-05" db="EMBL/GenBank/DDBJ databases">
        <authorList>
            <person name="Chen Y."/>
            <person name="Shah S."/>
            <person name="Dougan E. K."/>
            <person name="Thang M."/>
            <person name="Chan C."/>
        </authorList>
    </citation>
    <scope>NUCLEOTIDE SEQUENCE [LARGE SCALE GENOMIC DNA]</scope>
</reference>
<evidence type="ECO:0000313" key="4">
    <source>
        <dbReference type="Proteomes" id="UP001152797"/>
    </source>
</evidence>
<feature type="region of interest" description="Disordered" evidence="1">
    <location>
        <begin position="601"/>
        <end position="686"/>
    </location>
</feature>
<keyword evidence="4" id="KW-1185">Reference proteome</keyword>
<evidence type="ECO:0000313" key="2">
    <source>
        <dbReference type="EMBL" id="CAI4013592.1"/>
    </source>
</evidence>
<dbReference type="EMBL" id="CAMXCT020005924">
    <property type="protein sequence ID" value="CAL1166967.1"/>
    <property type="molecule type" value="Genomic_DNA"/>
</dbReference>
<organism evidence="2">
    <name type="scientific">Cladocopium goreaui</name>
    <dbReference type="NCBI Taxonomy" id="2562237"/>
    <lineage>
        <taxon>Eukaryota</taxon>
        <taxon>Sar</taxon>
        <taxon>Alveolata</taxon>
        <taxon>Dinophyceae</taxon>
        <taxon>Suessiales</taxon>
        <taxon>Symbiodiniaceae</taxon>
        <taxon>Cladocopium</taxon>
    </lineage>
</organism>
<feature type="compositionally biased region" description="Basic and acidic residues" evidence="1">
    <location>
        <begin position="609"/>
        <end position="640"/>
    </location>
</feature>
<feature type="region of interest" description="Disordered" evidence="1">
    <location>
        <begin position="388"/>
        <end position="411"/>
    </location>
</feature>
<accession>A0A9P1DQE3</accession>
<dbReference type="Proteomes" id="UP001152797">
    <property type="component" value="Unassembled WGS sequence"/>
</dbReference>
<feature type="compositionally biased region" description="Low complexity" evidence="1">
    <location>
        <begin position="986"/>
        <end position="999"/>
    </location>
</feature>
<reference evidence="2" key="1">
    <citation type="submission" date="2022-10" db="EMBL/GenBank/DDBJ databases">
        <authorList>
            <person name="Chen Y."/>
            <person name="Dougan E. K."/>
            <person name="Chan C."/>
            <person name="Rhodes N."/>
            <person name="Thang M."/>
        </authorList>
    </citation>
    <scope>NUCLEOTIDE SEQUENCE</scope>
</reference>
<feature type="compositionally biased region" description="Low complexity" evidence="1">
    <location>
        <begin position="948"/>
        <end position="962"/>
    </location>
</feature>
<dbReference type="AlphaFoldDB" id="A0A9P1DQE3"/>
<name>A0A9P1DQE3_9DINO</name>
<feature type="compositionally biased region" description="Low complexity" evidence="1">
    <location>
        <begin position="262"/>
        <end position="277"/>
    </location>
</feature>
<feature type="compositionally biased region" description="Basic and acidic residues" evidence="1">
    <location>
        <begin position="918"/>
        <end position="930"/>
    </location>
</feature>
<feature type="compositionally biased region" description="Low complexity" evidence="1">
    <location>
        <begin position="905"/>
        <end position="915"/>
    </location>
</feature>
<protein>
    <submittedName>
        <fullName evidence="3">Reticulocyte-binding protein homolog 2a (PfR2Ha) (PfRH2a) [Cleaved into: Reticulocyte-binding protein homolog 2a 85 kDa form Reticulocyte-binding protein homolog 2a 285 kDa form]</fullName>
    </submittedName>
</protein>
<dbReference type="EMBL" id="CAMXCT030005924">
    <property type="protein sequence ID" value="CAL4800904.1"/>
    <property type="molecule type" value="Genomic_DNA"/>
</dbReference>